<keyword evidence="4 15" id="KW-0813">Transport</keyword>
<dbReference type="InterPro" id="IPR045187">
    <property type="entry name" value="CcO_II"/>
</dbReference>
<feature type="domain" description="Cytochrome oxidase subunit II copper A binding" evidence="18">
    <location>
        <begin position="149"/>
        <end position="261"/>
    </location>
</feature>
<proteinExistence type="inferred from homology"/>
<evidence type="ECO:0000259" key="19">
    <source>
        <dbReference type="PROSITE" id="PS50999"/>
    </source>
</evidence>
<comment type="subcellular location">
    <subcellularLocation>
        <location evidence="2">Cell membrane</location>
        <topology evidence="2">Multi-pass membrane protein</topology>
    </subcellularLocation>
    <subcellularLocation>
        <location evidence="1">Periplasm</location>
    </subcellularLocation>
</comment>
<evidence type="ECO:0000256" key="4">
    <source>
        <dbReference type="ARBA" id="ARBA00022448"/>
    </source>
</evidence>
<evidence type="ECO:0000256" key="11">
    <source>
        <dbReference type="ARBA" id="ARBA00023002"/>
    </source>
</evidence>
<keyword evidence="7 17" id="KW-0812">Transmembrane</keyword>
<dbReference type="InterPro" id="IPR034227">
    <property type="entry name" value="CuRO_UO_II"/>
</dbReference>
<evidence type="ECO:0000256" key="10">
    <source>
        <dbReference type="ARBA" id="ARBA00022989"/>
    </source>
</evidence>
<dbReference type="EMBL" id="OGUS01000116">
    <property type="protein sequence ID" value="SPC12829.1"/>
    <property type="molecule type" value="Genomic_DNA"/>
</dbReference>
<name>A0A375FLI4_9BURK</name>
<protein>
    <recommendedName>
        <fullName evidence="15">Ubiquinol oxidase subunit 2</fullName>
    </recommendedName>
</protein>
<feature type="region of interest" description="Disordered" evidence="16">
    <location>
        <begin position="1"/>
        <end position="27"/>
    </location>
</feature>
<keyword evidence="12 15" id="KW-0472">Membrane</keyword>
<evidence type="ECO:0000313" key="21">
    <source>
        <dbReference type="EMBL" id="SPC06305.1"/>
    </source>
</evidence>
<dbReference type="EMBL" id="CP069812">
    <property type="protein sequence ID" value="QRQ92900.1"/>
    <property type="molecule type" value="Genomic_DNA"/>
</dbReference>
<evidence type="ECO:0000259" key="18">
    <source>
        <dbReference type="PROSITE" id="PS50857"/>
    </source>
</evidence>
<keyword evidence="9 15" id="KW-0249">Electron transport</keyword>
<dbReference type="GO" id="GO:0004129">
    <property type="term" value="F:cytochrome-c oxidase activity"/>
    <property type="evidence" value="ECO:0007669"/>
    <property type="project" value="UniProtKB-UniRule"/>
</dbReference>
<dbReference type="Gene3D" id="1.10.287.90">
    <property type="match status" value="1"/>
</dbReference>
<keyword evidence="24" id="KW-1185">Reference proteome</keyword>
<evidence type="ECO:0000256" key="17">
    <source>
        <dbReference type="SAM" id="Phobius"/>
    </source>
</evidence>
<reference evidence="20 24" key="3">
    <citation type="submission" date="2021-02" db="EMBL/GenBank/DDBJ databases">
        <title>Complete Genome Sequence of Cupriavidus oxalaticus Strain Ox1, a Soil Oxalate-Degrading Species.</title>
        <authorList>
            <person name="Palmieri F."/>
            <person name="Udriet P."/>
            <person name="Deuasquier M."/>
            <person name="Beaudoing E."/>
            <person name="Johnson S.L."/>
            <person name="Davenport K.W."/>
            <person name="Chain P.S."/>
            <person name="Bindschedler S."/>
            <person name="Junier P."/>
        </authorList>
    </citation>
    <scope>NUCLEOTIDE SEQUENCE [LARGE SCALE GENOMIC DNA]</scope>
    <source>
        <strain evidence="20 24">Ox1</strain>
    </source>
</reference>
<dbReference type="GO" id="GO:0009486">
    <property type="term" value="F:cytochrome bo3 ubiquinol oxidase activity"/>
    <property type="evidence" value="ECO:0007669"/>
    <property type="project" value="InterPro"/>
</dbReference>
<reference evidence="21 23" key="1">
    <citation type="submission" date="2018-01" db="EMBL/GenBank/DDBJ databases">
        <authorList>
            <person name="Clerissi C."/>
        </authorList>
    </citation>
    <scope>NUCLEOTIDE SEQUENCE</scope>
    <source>
        <strain evidence="21">Cupriavidus oxalaticus LMG 2235</strain>
    </source>
</reference>
<dbReference type="GO" id="GO:0005507">
    <property type="term" value="F:copper ion binding"/>
    <property type="evidence" value="ECO:0007669"/>
    <property type="project" value="InterPro"/>
</dbReference>
<dbReference type="SUPFAM" id="SSF81464">
    <property type="entry name" value="Cytochrome c oxidase subunit II-like, transmembrane region"/>
    <property type="match status" value="1"/>
</dbReference>
<evidence type="ECO:0000256" key="9">
    <source>
        <dbReference type="ARBA" id="ARBA00022982"/>
    </source>
</evidence>
<dbReference type="GO" id="GO:0005886">
    <property type="term" value="C:plasma membrane"/>
    <property type="evidence" value="ECO:0007669"/>
    <property type="project" value="UniProtKB-SubCell"/>
</dbReference>
<evidence type="ECO:0000256" key="13">
    <source>
        <dbReference type="ARBA" id="ARBA00023139"/>
    </source>
</evidence>
<keyword evidence="6 15" id="KW-0679">Respiratory chain</keyword>
<dbReference type="GO" id="GO:0042597">
    <property type="term" value="C:periplasmic space"/>
    <property type="evidence" value="ECO:0007669"/>
    <property type="project" value="UniProtKB-SubCell"/>
</dbReference>
<dbReference type="PIRSF" id="PIRSF000292">
    <property type="entry name" value="Ubi_od_II"/>
    <property type="match status" value="1"/>
</dbReference>
<dbReference type="SUPFAM" id="SSF49503">
    <property type="entry name" value="Cupredoxins"/>
    <property type="match status" value="1"/>
</dbReference>
<comment type="similarity">
    <text evidence="3 15">Belongs to the cytochrome c oxidase subunit 2 family.</text>
</comment>
<dbReference type="Pfam" id="PF00116">
    <property type="entry name" value="COX2"/>
    <property type="match status" value="1"/>
</dbReference>
<dbReference type="Gene3D" id="2.60.40.420">
    <property type="entry name" value="Cupredoxins - blue copper proteins"/>
    <property type="match status" value="1"/>
</dbReference>
<dbReference type="OrthoDB" id="9783445at2"/>
<dbReference type="PANTHER" id="PTHR22888:SF18">
    <property type="entry name" value="CYTOCHROME BO(3) UBIQUINOL OXIDASE SUBUNIT 2"/>
    <property type="match status" value="1"/>
</dbReference>
<evidence type="ECO:0000256" key="14">
    <source>
        <dbReference type="ARBA" id="ARBA00023288"/>
    </source>
</evidence>
<dbReference type="GO" id="GO:0042773">
    <property type="term" value="P:ATP synthesis coupled electron transport"/>
    <property type="evidence" value="ECO:0007669"/>
    <property type="project" value="TreeGrafter"/>
</dbReference>
<dbReference type="InterPro" id="IPR002429">
    <property type="entry name" value="CcO_II-like_C"/>
</dbReference>
<dbReference type="InterPro" id="IPR010514">
    <property type="entry name" value="COX_ARM"/>
</dbReference>
<evidence type="ECO:0000313" key="20">
    <source>
        <dbReference type="EMBL" id="QRQ92900.1"/>
    </source>
</evidence>
<dbReference type="CDD" id="cd04212">
    <property type="entry name" value="CuRO_UO_II"/>
    <property type="match status" value="1"/>
</dbReference>
<feature type="transmembrane region" description="Helical" evidence="17">
    <location>
        <begin position="34"/>
        <end position="55"/>
    </location>
</feature>
<accession>A0A375FLI4</accession>
<evidence type="ECO:0000256" key="16">
    <source>
        <dbReference type="SAM" id="MobiDB-lite"/>
    </source>
</evidence>
<evidence type="ECO:0000313" key="23">
    <source>
        <dbReference type="Proteomes" id="UP000256862"/>
    </source>
</evidence>
<dbReference type="InterPro" id="IPR011759">
    <property type="entry name" value="Cyt_c_oxidase_su2_TM_dom"/>
</dbReference>
<feature type="transmembrane region" description="Helical" evidence="17">
    <location>
        <begin position="67"/>
        <end position="92"/>
    </location>
</feature>
<evidence type="ECO:0000256" key="15">
    <source>
        <dbReference type="PIRNR" id="PIRNR000292"/>
    </source>
</evidence>
<dbReference type="Proteomes" id="UP000623307">
    <property type="component" value="Chromosome 2"/>
</dbReference>
<dbReference type="NCBIfam" id="TIGR01433">
    <property type="entry name" value="CyoA"/>
    <property type="match status" value="1"/>
</dbReference>
<gene>
    <name evidence="21" type="primary">cyoA</name>
    <name evidence="22" type="ORF">CO2235_160034</name>
    <name evidence="21" type="ORF">CO2235_U510046</name>
    <name evidence="20" type="ORF">JTE92_22530</name>
</gene>
<feature type="transmembrane region" description="Helical" evidence="17">
    <location>
        <begin position="115"/>
        <end position="133"/>
    </location>
</feature>
<keyword evidence="11 15" id="KW-0560">Oxidoreductase</keyword>
<dbReference type="EMBL" id="OGUS01000056">
    <property type="protein sequence ID" value="SPC06305.1"/>
    <property type="molecule type" value="Genomic_DNA"/>
</dbReference>
<dbReference type="Pfam" id="PF06481">
    <property type="entry name" value="COX_ARM"/>
    <property type="match status" value="1"/>
</dbReference>
<dbReference type="GO" id="GO:0016682">
    <property type="term" value="F:oxidoreductase activity, acting on diphenols and related substances as donors, oxygen as acceptor"/>
    <property type="evidence" value="ECO:0007669"/>
    <property type="project" value="InterPro"/>
</dbReference>
<dbReference type="InterPro" id="IPR006333">
    <property type="entry name" value="Cyt_o_ubiquinol_oxidase_su2"/>
</dbReference>
<keyword evidence="8" id="KW-0732">Signal</keyword>
<dbReference type="GeneID" id="303492336"/>
<evidence type="ECO:0000313" key="22">
    <source>
        <dbReference type="EMBL" id="SPC12829.1"/>
    </source>
</evidence>
<evidence type="ECO:0000256" key="3">
    <source>
        <dbReference type="ARBA" id="ARBA00007866"/>
    </source>
</evidence>
<dbReference type="PROSITE" id="PS50857">
    <property type="entry name" value="COX2_CUA"/>
    <property type="match status" value="1"/>
</dbReference>
<keyword evidence="5 15" id="KW-1003">Cell membrane</keyword>
<evidence type="ECO:0000313" key="24">
    <source>
        <dbReference type="Proteomes" id="UP000623307"/>
    </source>
</evidence>
<evidence type="ECO:0000256" key="5">
    <source>
        <dbReference type="ARBA" id="ARBA00022475"/>
    </source>
</evidence>
<evidence type="ECO:0000256" key="1">
    <source>
        <dbReference type="ARBA" id="ARBA00004418"/>
    </source>
</evidence>
<keyword evidence="10 17" id="KW-1133">Transmembrane helix</keyword>
<dbReference type="InterPro" id="IPR008972">
    <property type="entry name" value="Cupredoxin"/>
</dbReference>
<dbReference type="InterPro" id="IPR036257">
    <property type="entry name" value="Cyt_c_oxidase_su2_TM_sf"/>
</dbReference>
<feature type="compositionally biased region" description="Pro residues" evidence="16">
    <location>
        <begin position="17"/>
        <end position="27"/>
    </location>
</feature>
<keyword evidence="13" id="KW-0564">Palmitate</keyword>
<keyword evidence="14" id="KW-0449">Lipoprotein</keyword>
<evidence type="ECO:0000256" key="8">
    <source>
        <dbReference type="ARBA" id="ARBA00022729"/>
    </source>
</evidence>
<dbReference type="PROSITE" id="PS50999">
    <property type="entry name" value="COX2_TM"/>
    <property type="match status" value="1"/>
</dbReference>
<evidence type="ECO:0000256" key="6">
    <source>
        <dbReference type="ARBA" id="ARBA00022660"/>
    </source>
</evidence>
<dbReference type="AlphaFoldDB" id="A0A375FLI4"/>
<evidence type="ECO:0000256" key="12">
    <source>
        <dbReference type="ARBA" id="ARBA00023136"/>
    </source>
</evidence>
<evidence type="ECO:0000256" key="7">
    <source>
        <dbReference type="ARBA" id="ARBA00022692"/>
    </source>
</evidence>
<sequence length="336" mass="36765">MLKPTAGLANKDRQGPLPHPSPSLSPSPALPPRIGALLLAAGLSALLSGCNLELLNPKGSIGAQEKSLILIALFVMLMVVIPVIFLTLWFAWRYRESNTRATYAPKWSHSTKIEIVVWGIPCVIVACLAVLIWDSTHKLDPYRPLESEVRPLQVDVIALNWKWLFIYPEYGVASVNQLAIPVGTPVNFRLTAESMMNAFFIPQLGSMVYTMAGMQTRLHLIADTPGVYLGQSAAYSGAGFSDMHFKTLATSRENFDAWIGKARASAHALDANTYGALEQPSTRDPVTLYASVTPKLFDQVVDKYMQANGAICRANTPESLQAFQRVPSALPGRLEQ</sequence>
<dbReference type="PANTHER" id="PTHR22888">
    <property type="entry name" value="CYTOCHROME C OXIDASE, SUBUNIT II"/>
    <property type="match status" value="1"/>
</dbReference>
<dbReference type="RefSeq" id="WP_063237965.1">
    <property type="nucleotide sequence ID" value="NZ_CP069810.1"/>
</dbReference>
<feature type="domain" description="Cytochrome oxidase subunit II transmembrane region profile" evidence="19">
    <location>
        <begin position="46"/>
        <end position="143"/>
    </location>
</feature>
<evidence type="ECO:0000256" key="2">
    <source>
        <dbReference type="ARBA" id="ARBA00004651"/>
    </source>
</evidence>
<reference evidence="23" key="2">
    <citation type="submission" date="2018-01" db="EMBL/GenBank/DDBJ databases">
        <authorList>
            <person name="Gaut B.S."/>
            <person name="Morton B.R."/>
            <person name="Clegg M.T."/>
            <person name="Duvall M.R."/>
        </authorList>
    </citation>
    <scope>NUCLEOTIDE SEQUENCE [LARGE SCALE GENOMIC DNA]</scope>
</reference>
<organism evidence="21 23">
    <name type="scientific">Cupriavidus oxalaticus</name>
    <dbReference type="NCBI Taxonomy" id="96344"/>
    <lineage>
        <taxon>Bacteria</taxon>
        <taxon>Pseudomonadati</taxon>
        <taxon>Pseudomonadota</taxon>
        <taxon>Betaproteobacteria</taxon>
        <taxon>Burkholderiales</taxon>
        <taxon>Burkholderiaceae</taxon>
        <taxon>Cupriavidus</taxon>
    </lineage>
</organism>
<dbReference type="Proteomes" id="UP000256862">
    <property type="component" value="Chromosome CO2235"/>
</dbReference>